<accession>B6JEG0</accession>
<reference evidence="2 3" key="1">
    <citation type="journal article" date="2011" name="J. Bacteriol.">
        <title>Complete genome sequences of the chemolithoautotrophic Oligotropha carboxidovorans strains OM4 and OM5.</title>
        <authorList>
            <person name="Volland S."/>
            <person name="Rachinger M."/>
            <person name="Strittmatter A."/>
            <person name="Daniel R."/>
            <person name="Gottschalk G."/>
            <person name="Meyer O."/>
        </authorList>
    </citation>
    <scope>NUCLEOTIDE SEQUENCE [LARGE SCALE GENOMIC DNA]</scope>
    <source>
        <strain evidence="3">ATCC 49405 / DSM 1227 / KCTC 32145 / OM5</strain>
    </source>
</reference>
<sequence>MENAESVKEAAASSEAAAAPQIDPPRFVEEARRFRSVPLEWPITYGGQVYDQITIRRMTADEVRQFVDAAANGLKPSLPIFDVPDAVLAALDADDDAEVEKAVNDFLPRSLRAEIEQTSAAGSTTSASQPQD</sequence>
<dbReference type="Proteomes" id="UP000007730">
    <property type="component" value="Chromosome"/>
</dbReference>
<organism evidence="2 3">
    <name type="scientific">Afipia carboxidovorans (strain ATCC 49405 / DSM 1227 / KCTC 32145 / OM5)</name>
    <name type="common">Oligotropha carboxidovorans</name>
    <dbReference type="NCBI Taxonomy" id="504832"/>
    <lineage>
        <taxon>Bacteria</taxon>
        <taxon>Pseudomonadati</taxon>
        <taxon>Pseudomonadota</taxon>
        <taxon>Alphaproteobacteria</taxon>
        <taxon>Hyphomicrobiales</taxon>
        <taxon>Nitrobacteraceae</taxon>
        <taxon>Afipia</taxon>
    </lineage>
</organism>
<dbReference type="STRING" id="504832.OCA5_c24040"/>
<keyword evidence="3" id="KW-1185">Reference proteome</keyword>
<gene>
    <name evidence="2" type="ordered locus">OCA5_c24040</name>
</gene>
<dbReference type="HOGENOM" id="CLU_1914926_0_0_5"/>
<dbReference type="KEGG" id="ocg:OCA5_c24040"/>
<feature type="region of interest" description="Disordered" evidence="1">
    <location>
        <begin position="1"/>
        <end position="24"/>
    </location>
</feature>
<dbReference type="OrthoDB" id="8456901at2"/>
<name>B6JEG0_AFIC5</name>
<dbReference type="eggNOG" id="ENOG5033C93">
    <property type="taxonomic scope" value="Bacteria"/>
</dbReference>
<evidence type="ECO:0000313" key="3">
    <source>
        <dbReference type="Proteomes" id="UP000007730"/>
    </source>
</evidence>
<dbReference type="EMBL" id="CP002826">
    <property type="protein sequence ID" value="AEI07100.1"/>
    <property type="molecule type" value="Genomic_DNA"/>
</dbReference>
<dbReference type="AlphaFoldDB" id="B6JEG0"/>
<dbReference type="RefSeq" id="WP_012562754.1">
    <property type="nucleotide sequence ID" value="NC_011386.1"/>
</dbReference>
<protein>
    <submittedName>
        <fullName evidence="2">Uncharacterized protein</fullName>
    </submittedName>
</protein>
<proteinExistence type="predicted"/>
<evidence type="ECO:0000256" key="1">
    <source>
        <dbReference type="SAM" id="MobiDB-lite"/>
    </source>
</evidence>
<feature type="compositionally biased region" description="Low complexity" evidence="1">
    <location>
        <begin position="9"/>
        <end position="19"/>
    </location>
</feature>
<dbReference type="KEGG" id="oca:OCAR_5594"/>
<evidence type="ECO:0000313" key="2">
    <source>
        <dbReference type="EMBL" id="AEI07100.1"/>
    </source>
</evidence>